<dbReference type="Gene3D" id="3.90.79.10">
    <property type="entry name" value="Nucleoside Triphosphate Pyrophosphohydrolase"/>
    <property type="match status" value="1"/>
</dbReference>
<name>A0AAJ1J6A5_XENBV</name>
<evidence type="ECO:0008006" key="3">
    <source>
        <dbReference type="Google" id="ProtNLM"/>
    </source>
</evidence>
<reference evidence="1" key="1">
    <citation type="submission" date="2021-08" db="EMBL/GenBank/DDBJ databases">
        <authorList>
            <person name="Papudeshi B."/>
            <person name="Bashey-Visser F."/>
        </authorList>
    </citation>
    <scope>NUCLEOTIDE SEQUENCE</scope>
    <source>
        <strain evidence="1">MC_266_E_2016</strain>
    </source>
</reference>
<dbReference type="AlphaFoldDB" id="A0AAJ1J6A5"/>
<protein>
    <recommendedName>
        <fullName evidence="3">Nudix hydrolase domain-containing protein</fullName>
    </recommendedName>
</protein>
<dbReference type="InterPro" id="IPR015797">
    <property type="entry name" value="NUDIX_hydrolase-like_dom_sf"/>
</dbReference>
<gene>
    <name evidence="1" type="ORF">KKJ01_06500</name>
</gene>
<organism evidence="1 2">
    <name type="scientific">Xenorhabdus bovienii</name>
    <name type="common">Xenorhabdus nematophila subsp. bovienii</name>
    <dbReference type="NCBI Taxonomy" id="40576"/>
    <lineage>
        <taxon>Bacteria</taxon>
        <taxon>Pseudomonadati</taxon>
        <taxon>Pseudomonadota</taxon>
        <taxon>Gammaproteobacteria</taxon>
        <taxon>Enterobacterales</taxon>
        <taxon>Morganellaceae</taxon>
        <taxon>Xenorhabdus</taxon>
    </lineage>
</organism>
<evidence type="ECO:0000313" key="2">
    <source>
        <dbReference type="Proteomes" id="UP001222434"/>
    </source>
</evidence>
<dbReference type="Proteomes" id="UP001222434">
    <property type="component" value="Unassembled WGS sequence"/>
</dbReference>
<dbReference type="SUPFAM" id="SSF55811">
    <property type="entry name" value="Nudix"/>
    <property type="match status" value="1"/>
</dbReference>
<dbReference type="RefSeq" id="WP_421692461.1">
    <property type="nucleotide sequence ID" value="NZ_JAILSO010000016.1"/>
</dbReference>
<sequence length="97" mass="11462">MFEETGYLAYYVIEFQRYYLTYGCSDQQFIIFLSQDLSYIGLSSAQDEVIECEWFNFSQVFEFIFNYDIVDGLSLTPIFYYFLLKGIAPLDTINLCP</sequence>
<comment type="caution">
    <text evidence="1">The sequence shown here is derived from an EMBL/GenBank/DDBJ whole genome shotgun (WGS) entry which is preliminary data.</text>
</comment>
<evidence type="ECO:0000313" key="1">
    <source>
        <dbReference type="EMBL" id="MDE1477900.1"/>
    </source>
</evidence>
<accession>A0AAJ1J6A5</accession>
<reference evidence="1" key="2">
    <citation type="journal article" date="2022" name="J. Evol. Biol.">
        <title>Pre- and post-association barriers to host switching in sympatric mutualists.</title>
        <authorList>
            <person name="Dinges Z.M."/>
            <person name="Phillips R.K."/>
            <person name="Lively C.M."/>
            <person name="Bashey F."/>
        </authorList>
    </citation>
    <scope>NUCLEOTIDE SEQUENCE</scope>
    <source>
        <strain evidence="1">MC_266_E_2016</strain>
    </source>
</reference>
<proteinExistence type="predicted"/>
<dbReference type="EMBL" id="JAILSO010000016">
    <property type="protein sequence ID" value="MDE1477900.1"/>
    <property type="molecule type" value="Genomic_DNA"/>
</dbReference>